<evidence type="ECO:0000256" key="1">
    <source>
        <dbReference type="ARBA" id="ARBA00004123"/>
    </source>
</evidence>
<keyword evidence="7" id="KW-0677">Repeat</keyword>
<reference evidence="13" key="1">
    <citation type="submission" date="2024-04" db="UniProtKB">
        <authorList>
            <consortium name="EnsemblMetazoa"/>
        </authorList>
    </citation>
    <scope>IDENTIFICATION</scope>
    <source>
        <strain evidence="13">EBRO</strain>
    </source>
</reference>
<dbReference type="FunFam" id="2.120.10.80:FF:000024">
    <property type="entry name" value="Kelch-like ECH-associated protein 1"/>
    <property type="match status" value="1"/>
</dbReference>
<dbReference type="GO" id="GO:0005737">
    <property type="term" value="C:cytoplasm"/>
    <property type="evidence" value="ECO:0007669"/>
    <property type="project" value="UniProtKB-SubCell"/>
</dbReference>
<dbReference type="EnsemblMetazoa" id="ENSAATROPT000910">
    <property type="protein sequence ID" value="ENSAATROPP000867"/>
    <property type="gene ID" value="ENSAATROPG000729"/>
</dbReference>
<dbReference type="InterPro" id="IPR000210">
    <property type="entry name" value="BTB/POZ_dom"/>
</dbReference>
<sequence>MGLCLDTVDWFADSPNRMCCERGANNPSGLGNRWPEPDRQRCVWSLADWTPHRTSGMEATAAGYADCFGSGGPNLAGGGVGSVPPAVVHMSSTSCDGGASACGNGASQCNGGGSGPKEDLGDMTFFMPNYAREVLKMMFMMRSHHMLTDVTLEVEQETFHAHKVVLSAASPYFKAMFTGGLKECEMARVKLQGVCPTAMARILFFMYTGQIRVTELTVCQLLPAATMFQVPNVIDACCDFLERQLDPTNAIGIANFAEQHGCESLRQKANQFIERNFTQICREEEFLQLSVMQLICLIRKDELNVQGERDVYDAVLKWVKYDEDNRYPKMESILSAVRCQLLTPNFLKEQMKNCEVLRRAPGCREYLAKIFQDLTLHKRPAVRERKPNTTRMIFVAGGYYKHSLDMLEGYNVDDKVWLTLPKLTVPRSGLGAAFLKGTFYAVGGRNNSPGSSYDSDWVDRYNPVTETWRPCSPMSVPRNRVGVAVMDELLYAVGGSSGSDYHNTVEYYDPETDRWTLVQPMQSKRLGVGVAVVNRLLYAIGGFDGKTRLASVECYHPENNAWTLVPPMHYGRSGAGVAALHQYIYVVGGFDGTRQLASVERYDTEQQCWDMVAPVRIARSALSLTVLDGRLYAIGGYDGQDFLTIVEVYDPTRDLWDEGTPLTSGRSGHASAVIYTPSCISSYMEGLNLGEEKRNNSSGTNPPPGGPTSSSSSASSRSLGNGAAGGGGPQASHHGNGTGTGGNTTDASCAQEDGGEEGERETGSSMHANEDAEEDEEQFAMDTDSSQEECDKDTTGDDGGERVPAEGTPSPPPPPPPSLPERCRLDSSLSPLLPAHFAVLPPSQIDPTVLPPNHCRPTRRTLLVNPCRRAKRCGASFRSEARRSTSEGNKYTLTLAPQRSGPNEAGGTSSSGSTAVENVGGAGGCKSKRKASVCGTSGDDHCPLVRLKKRITCFVSAIVSPHHHPAQPIMPSTTSPAASTSEGILPTTPAIVLSSSEELRAVVDRRASLPLSCPSADGSSEGSGRASAVFDRQRSAPSAKL</sequence>
<dbReference type="PANTHER" id="PTHR24412:SF401">
    <property type="entry name" value="FI11917P"/>
    <property type="match status" value="1"/>
</dbReference>
<evidence type="ECO:0000256" key="5">
    <source>
        <dbReference type="ARBA" id="ARBA00022441"/>
    </source>
</evidence>
<organism evidence="13 14">
    <name type="scientific">Anopheles atroparvus</name>
    <name type="common">European mosquito</name>
    <dbReference type="NCBI Taxonomy" id="41427"/>
    <lineage>
        <taxon>Eukaryota</taxon>
        <taxon>Metazoa</taxon>
        <taxon>Ecdysozoa</taxon>
        <taxon>Arthropoda</taxon>
        <taxon>Hexapoda</taxon>
        <taxon>Insecta</taxon>
        <taxon>Pterygota</taxon>
        <taxon>Neoptera</taxon>
        <taxon>Endopterygota</taxon>
        <taxon>Diptera</taxon>
        <taxon>Nematocera</taxon>
        <taxon>Culicoidea</taxon>
        <taxon>Culicidae</taxon>
        <taxon>Anophelinae</taxon>
        <taxon>Anopheles</taxon>
    </lineage>
</organism>
<keyword evidence="9" id="KW-0009">Actin-binding</keyword>
<dbReference type="Pfam" id="PF24681">
    <property type="entry name" value="Kelch_KLHDC2_KLHL20_DRC7"/>
    <property type="match status" value="1"/>
</dbReference>
<feature type="region of interest" description="Disordered" evidence="11">
    <location>
        <begin position="1010"/>
        <end position="1041"/>
    </location>
</feature>
<dbReference type="SMART" id="SM00225">
    <property type="entry name" value="BTB"/>
    <property type="match status" value="1"/>
</dbReference>
<evidence type="ECO:0000256" key="10">
    <source>
        <dbReference type="ARBA" id="ARBA00023242"/>
    </source>
</evidence>
<protein>
    <recommendedName>
        <fullName evidence="12">BTB domain-containing protein</fullName>
    </recommendedName>
</protein>
<feature type="compositionally biased region" description="Polar residues" evidence="11">
    <location>
        <begin position="886"/>
        <end position="901"/>
    </location>
</feature>
<dbReference type="FunFam" id="1.25.40.420:FF:000001">
    <property type="entry name" value="Kelch-like family member 12"/>
    <property type="match status" value="1"/>
</dbReference>
<dbReference type="InterPro" id="IPR011333">
    <property type="entry name" value="SKP1/BTB/POZ_sf"/>
</dbReference>
<dbReference type="InterPro" id="IPR015915">
    <property type="entry name" value="Kelch-typ_b-propeller"/>
</dbReference>
<dbReference type="PROSITE" id="PS50097">
    <property type="entry name" value="BTB"/>
    <property type="match status" value="1"/>
</dbReference>
<dbReference type="SUPFAM" id="SSF117281">
    <property type="entry name" value="Kelch motif"/>
    <property type="match status" value="1"/>
</dbReference>
<dbReference type="InterPro" id="IPR011705">
    <property type="entry name" value="BACK"/>
</dbReference>
<dbReference type="GO" id="GO:0005634">
    <property type="term" value="C:nucleus"/>
    <property type="evidence" value="ECO:0007669"/>
    <property type="project" value="UniProtKB-SubCell"/>
</dbReference>
<feature type="compositionally biased region" description="Acidic residues" evidence="11">
    <location>
        <begin position="771"/>
        <end position="791"/>
    </location>
</feature>
<evidence type="ECO:0000256" key="8">
    <source>
        <dbReference type="ARBA" id="ARBA00022786"/>
    </source>
</evidence>
<dbReference type="Pfam" id="PF07707">
    <property type="entry name" value="BACK"/>
    <property type="match status" value="1"/>
</dbReference>
<dbReference type="SMART" id="SM00875">
    <property type="entry name" value="BACK"/>
    <property type="match status" value="1"/>
</dbReference>
<comment type="subcellular location">
    <subcellularLocation>
        <location evidence="2">Cytoplasm</location>
    </subcellularLocation>
    <subcellularLocation>
        <location evidence="1">Nucleus</location>
    </subcellularLocation>
</comment>
<keyword evidence="5" id="KW-0880">Kelch repeat</keyword>
<dbReference type="Proteomes" id="UP000075880">
    <property type="component" value="Unassembled WGS sequence"/>
</dbReference>
<feature type="region of interest" description="Disordered" evidence="11">
    <location>
        <begin position="690"/>
        <end position="826"/>
    </location>
</feature>
<dbReference type="AlphaFoldDB" id="A0AAG5CPV3"/>
<keyword evidence="10" id="KW-0539">Nucleus</keyword>
<keyword evidence="6" id="KW-0963">Cytoplasm</keyword>
<evidence type="ECO:0000256" key="3">
    <source>
        <dbReference type="ARBA" id="ARBA00004906"/>
    </source>
</evidence>
<dbReference type="InterPro" id="IPR006652">
    <property type="entry name" value="Kelch_1"/>
</dbReference>
<name>A0AAG5CPV3_ANOAO</name>
<feature type="compositionally biased region" description="Low complexity" evidence="11">
    <location>
        <begin position="707"/>
        <end position="721"/>
    </location>
</feature>
<dbReference type="Gene3D" id="2.120.10.80">
    <property type="entry name" value="Kelch-type beta propeller"/>
    <property type="match status" value="1"/>
</dbReference>
<accession>A0AAG5CPV3</accession>
<dbReference type="FunFam" id="3.30.710.10:FF:000001">
    <property type="entry name" value="Kelch-like family member 20"/>
    <property type="match status" value="1"/>
</dbReference>
<dbReference type="GO" id="GO:0003779">
    <property type="term" value="F:actin binding"/>
    <property type="evidence" value="ECO:0007669"/>
    <property type="project" value="UniProtKB-KW"/>
</dbReference>
<evidence type="ECO:0000313" key="13">
    <source>
        <dbReference type="EnsemblMetazoa" id="ENSAATROPP000867"/>
    </source>
</evidence>
<feature type="domain" description="BTB" evidence="12">
    <location>
        <begin position="148"/>
        <end position="215"/>
    </location>
</feature>
<comment type="similarity">
    <text evidence="4">Belongs to the KEAP1 family.</text>
</comment>
<evidence type="ECO:0000259" key="12">
    <source>
        <dbReference type="PROSITE" id="PS50097"/>
    </source>
</evidence>
<evidence type="ECO:0000256" key="4">
    <source>
        <dbReference type="ARBA" id="ARBA00005288"/>
    </source>
</evidence>
<evidence type="ECO:0000256" key="7">
    <source>
        <dbReference type="ARBA" id="ARBA00022737"/>
    </source>
</evidence>
<proteinExistence type="inferred from homology"/>
<feature type="region of interest" description="Disordered" evidence="11">
    <location>
        <begin position="878"/>
        <end position="930"/>
    </location>
</feature>
<dbReference type="PANTHER" id="PTHR24412">
    <property type="entry name" value="KELCH PROTEIN"/>
    <property type="match status" value="1"/>
</dbReference>
<feature type="compositionally biased region" description="Pro residues" evidence="11">
    <location>
        <begin position="809"/>
        <end position="819"/>
    </location>
</feature>
<evidence type="ECO:0000256" key="2">
    <source>
        <dbReference type="ARBA" id="ARBA00004496"/>
    </source>
</evidence>
<dbReference type="Gene3D" id="1.25.40.420">
    <property type="match status" value="1"/>
</dbReference>
<feature type="compositionally biased region" description="Basic and acidic residues" evidence="11">
    <location>
        <begin position="792"/>
        <end position="804"/>
    </location>
</feature>
<dbReference type="Pfam" id="PF00651">
    <property type="entry name" value="BTB"/>
    <property type="match status" value="1"/>
</dbReference>
<evidence type="ECO:0000256" key="9">
    <source>
        <dbReference type="ARBA" id="ARBA00023203"/>
    </source>
</evidence>
<dbReference type="SMART" id="SM00612">
    <property type="entry name" value="Kelch"/>
    <property type="match status" value="6"/>
</dbReference>
<dbReference type="SUPFAM" id="SSF54695">
    <property type="entry name" value="POZ domain"/>
    <property type="match status" value="1"/>
</dbReference>
<comment type="pathway">
    <text evidence="3">Protein modification; protein ubiquitination.</text>
</comment>
<dbReference type="Pfam" id="PF01344">
    <property type="entry name" value="Kelch_1"/>
    <property type="match status" value="1"/>
</dbReference>
<dbReference type="Gene3D" id="3.30.710.10">
    <property type="entry name" value="Potassium Channel Kv1.1, Chain A"/>
    <property type="match status" value="1"/>
</dbReference>
<evidence type="ECO:0000256" key="6">
    <source>
        <dbReference type="ARBA" id="ARBA00022490"/>
    </source>
</evidence>
<keyword evidence="14" id="KW-1185">Reference proteome</keyword>
<evidence type="ECO:0000313" key="14">
    <source>
        <dbReference type="Proteomes" id="UP000075880"/>
    </source>
</evidence>
<evidence type="ECO:0000256" key="11">
    <source>
        <dbReference type="SAM" id="MobiDB-lite"/>
    </source>
</evidence>
<keyword evidence="8" id="KW-0833">Ubl conjugation pathway</keyword>